<gene>
    <name evidence="2" type="ORF">SRA_08261</name>
</gene>
<dbReference type="InterPro" id="IPR036380">
    <property type="entry name" value="Isochorismatase-like_sf"/>
</dbReference>
<accession>A0ABN0GVK5</accession>
<dbReference type="RefSeq" id="WP_003089585.1">
    <property type="nucleotide sequence ID" value="NZ_AJTZ01000005.1"/>
</dbReference>
<dbReference type="EMBL" id="AJTZ01000005">
    <property type="protein sequence ID" value="EJN94516.1"/>
    <property type="molecule type" value="Genomic_DNA"/>
</dbReference>
<evidence type="ECO:0000313" key="2">
    <source>
        <dbReference type="EMBL" id="EJN94516.1"/>
    </source>
</evidence>
<dbReference type="Gene3D" id="3.40.50.850">
    <property type="entry name" value="Isochorismatase-like"/>
    <property type="match status" value="1"/>
</dbReference>
<dbReference type="SUPFAM" id="SSF52499">
    <property type="entry name" value="Isochorismatase-like hydrolases"/>
    <property type="match status" value="1"/>
</dbReference>
<protein>
    <recommendedName>
        <fullName evidence="1">Isochorismatase-like domain-containing protein</fullName>
    </recommendedName>
</protein>
<dbReference type="Proteomes" id="UP000007815">
    <property type="component" value="Unassembled WGS sequence"/>
</dbReference>
<reference evidence="2 3" key="1">
    <citation type="submission" date="2009-12" db="EMBL/GenBank/DDBJ databases">
        <authorList>
            <person name="Lefebure T."/>
            <person name="Cornejo O.E."/>
            <person name="Pavinski Bitar P.D."/>
            <person name="Lang P."/>
            <person name="Stanhope M.J."/>
        </authorList>
    </citation>
    <scope>NUCLEOTIDE SEQUENCE [LARGE SCALE GENOMIC DNA]</scope>
    <source>
        <strain evidence="2 3">FA-1</strain>
    </source>
</reference>
<evidence type="ECO:0000313" key="3">
    <source>
        <dbReference type="Proteomes" id="UP000007815"/>
    </source>
</evidence>
<organism evidence="2 3">
    <name type="scientific">Streptococcus ratti FA-1 = DSM 20564</name>
    <dbReference type="NCBI Taxonomy" id="699248"/>
    <lineage>
        <taxon>Bacteria</taxon>
        <taxon>Bacillati</taxon>
        <taxon>Bacillota</taxon>
        <taxon>Bacilli</taxon>
        <taxon>Lactobacillales</taxon>
        <taxon>Streptococcaceae</taxon>
        <taxon>Streptococcus</taxon>
    </lineage>
</organism>
<feature type="domain" description="Isochorismatase-like" evidence="1">
    <location>
        <begin position="5"/>
        <end position="134"/>
    </location>
</feature>
<name>A0ABN0GVK5_STRRT</name>
<dbReference type="InterPro" id="IPR000868">
    <property type="entry name" value="Isochorismatase-like_dom"/>
</dbReference>
<sequence length="155" mass="17089">MADYLLVIDMQTDYVGEKKGYPASLLTAVNTKISAYPKDHVVYVVNRFFWELNSKPKTLAQGLSVVSDHIFEKRRASCLTSPALQDFLENCRVQSLEVIGVDGNGCVKASVLALAQKGYQVTADLKGIGVLHQKRFEKTLAQWRSAGIATKGELP</sequence>
<dbReference type="Pfam" id="PF00857">
    <property type="entry name" value="Isochorismatase"/>
    <property type="match status" value="1"/>
</dbReference>
<comment type="caution">
    <text evidence="2">The sequence shown here is derived from an EMBL/GenBank/DDBJ whole genome shotgun (WGS) entry which is preliminary data.</text>
</comment>
<evidence type="ECO:0000259" key="1">
    <source>
        <dbReference type="Pfam" id="PF00857"/>
    </source>
</evidence>
<keyword evidence="3" id="KW-1185">Reference proteome</keyword>
<proteinExistence type="predicted"/>